<dbReference type="PATRIC" id="fig|442.7.peg.85"/>
<dbReference type="InterPro" id="IPR055869">
    <property type="entry name" value="DUF7446"/>
</dbReference>
<proteinExistence type="predicted"/>
<dbReference type="RefSeq" id="WP_062497890.1">
    <property type="nucleotide sequence ID" value="NZ_LHZB01000121.1"/>
</dbReference>
<dbReference type="AlphaFoldDB" id="A0A149QQ70"/>
<dbReference type="Pfam" id="PF24233">
    <property type="entry name" value="DUF7446"/>
    <property type="match status" value="1"/>
</dbReference>
<name>A0A149QQ70_9PROT</name>
<protein>
    <submittedName>
        <fullName evidence="1">Uncharacterized protein</fullName>
    </submittedName>
</protein>
<evidence type="ECO:0000313" key="1">
    <source>
        <dbReference type="EMBL" id="KXU99266.1"/>
    </source>
</evidence>
<sequence length="82" mass="8954">MAAIDNIKIRFSPLSNRMVLARFGKSKTDALETRDATNEFLQAFVAYAFDGKMPEKGAAVEAKFGGGDQQFVVRIERAGDPA</sequence>
<comment type="caution">
    <text evidence="1">The sequence shown here is derived from an EMBL/GenBank/DDBJ whole genome shotgun (WGS) entry which is preliminary data.</text>
</comment>
<gene>
    <name evidence="1" type="ORF">AD929_15855</name>
</gene>
<accession>A0A149QQ70</accession>
<dbReference type="Proteomes" id="UP000075573">
    <property type="component" value="Unassembled WGS sequence"/>
</dbReference>
<reference evidence="1 2" key="1">
    <citation type="submission" date="2015-06" db="EMBL/GenBank/DDBJ databases">
        <title>Improved classification and identification of acetic acid bacteria using matrix-assisted laser desorption/ionization time-of-flight mass spectrometry; Gluconobacter nephelii and Gluconobacter uchimurae are later heterotypic synonyms of Gluconobacter japonicus and Gluconobacter oxydans, respectively.</title>
        <authorList>
            <person name="Li L."/>
            <person name="Cleenwerck I."/>
            <person name="De Vuyst L."/>
            <person name="Vandamme P."/>
        </authorList>
    </citation>
    <scope>NUCLEOTIDE SEQUENCE [LARGE SCALE GENOMIC DNA]</scope>
    <source>
        <strain evidence="1 2">LMG 1764</strain>
    </source>
</reference>
<evidence type="ECO:0000313" key="2">
    <source>
        <dbReference type="Proteomes" id="UP000075573"/>
    </source>
</evidence>
<organism evidence="1 2">
    <name type="scientific">Gluconobacter potus</name>
    <dbReference type="NCBI Taxonomy" id="2724927"/>
    <lineage>
        <taxon>Bacteria</taxon>
        <taxon>Pseudomonadati</taxon>
        <taxon>Pseudomonadota</taxon>
        <taxon>Alphaproteobacteria</taxon>
        <taxon>Acetobacterales</taxon>
        <taxon>Acetobacteraceae</taxon>
        <taxon>Gluconobacter</taxon>
    </lineage>
</organism>
<dbReference type="EMBL" id="LHZB01000121">
    <property type="protein sequence ID" value="KXU99266.1"/>
    <property type="molecule type" value="Genomic_DNA"/>
</dbReference>